<name>X1EH68_9ZZZZ</name>
<comment type="caution">
    <text evidence="2">The sequence shown here is derived from an EMBL/GenBank/DDBJ whole genome shotgun (WGS) entry which is preliminary data.</text>
</comment>
<sequence>MENIKRLIEIRQKGAEAVSIDDIPVIFQILCGFININPETQKLIEGYKLRMIVKIKDAEPYHLIIEDKNAEFNKGTLKSPDFIIISNLKKISNLLLGHVDPLEAYFSEFFKIEGELLKVIIFIEILELAFELLEVNDNQDKKGVIDANSMKDLINVYLR</sequence>
<dbReference type="Gene3D" id="3.30.1050.10">
    <property type="entry name" value="SCP2 sterol-binding domain"/>
    <property type="match status" value="1"/>
</dbReference>
<accession>X1EH68</accession>
<gene>
    <name evidence="2" type="ORF">S01H4_55671</name>
</gene>
<evidence type="ECO:0000313" key="2">
    <source>
        <dbReference type="EMBL" id="GAH07973.1"/>
    </source>
</evidence>
<feature type="domain" description="SCP2" evidence="1">
    <location>
        <begin position="39"/>
        <end position="119"/>
    </location>
</feature>
<reference evidence="2" key="1">
    <citation type="journal article" date="2014" name="Front. Microbiol.">
        <title>High frequency of phylogenetically diverse reductive dehalogenase-homologous genes in deep subseafloor sedimentary metagenomes.</title>
        <authorList>
            <person name="Kawai M."/>
            <person name="Futagami T."/>
            <person name="Toyoda A."/>
            <person name="Takaki Y."/>
            <person name="Nishi S."/>
            <person name="Hori S."/>
            <person name="Arai W."/>
            <person name="Tsubouchi T."/>
            <person name="Morono Y."/>
            <person name="Uchiyama I."/>
            <person name="Ito T."/>
            <person name="Fujiyama A."/>
            <person name="Inagaki F."/>
            <person name="Takami H."/>
        </authorList>
    </citation>
    <scope>NUCLEOTIDE SEQUENCE</scope>
    <source>
        <strain evidence="2">Expedition CK06-06</strain>
    </source>
</reference>
<dbReference type="AlphaFoldDB" id="X1EH68"/>
<dbReference type="Pfam" id="PF02036">
    <property type="entry name" value="SCP2"/>
    <property type="match status" value="1"/>
</dbReference>
<evidence type="ECO:0000259" key="1">
    <source>
        <dbReference type="Pfam" id="PF02036"/>
    </source>
</evidence>
<proteinExistence type="predicted"/>
<dbReference type="InterPro" id="IPR003033">
    <property type="entry name" value="SCP2_sterol-bd_dom"/>
</dbReference>
<dbReference type="InterPro" id="IPR036527">
    <property type="entry name" value="SCP2_sterol-bd_dom_sf"/>
</dbReference>
<protein>
    <recommendedName>
        <fullName evidence="1">SCP2 domain-containing protein</fullName>
    </recommendedName>
</protein>
<feature type="non-terminal residue" evidence="2">
    <location>
        <position position="159"/>
    </location>
</feature>
<dbReference type="SUPFAM" id="SSF55718">
    <property type="entry name" value="SCP-like"/>
    <property type="match status" value="1"/>
</dbReference>
<dbReference type="EMBL" id="BART01032161">
    <property type="protein sequence ID" value="GAH07973.1"/>
    <property type="molecule type" value="Genomic_DNA"/>
</dbReference>
<organism evidence="2">
    <name type="scientific">marine sediment metagenome</name>
    <dbReference type="NCBI Taxonomy" id="412755"/>
    <lineage>
        <taxon>unclassified sequences</taxon>
        <taxon>metagenomes</taxon>
        <taxon>ecological metagenomes</taxon>
    </lineage>
</organism>